<dbReference type="EMBL" id="CAJEWN010000008">
    <property type="protein sequence ID" value="CAD2129555.1"/>
    <property type="molecule type" value="Genomic_DNA"/>
</dbReference>
<dbReference type="Proteomes" id="UP000580250">
    <property type="component" value="Unassembled WGS sequence"/>
</dbReference>
<reference evidence="1 2" key="1">
    <citation type="submission" date="2020-08" db="EMBL/GenBank/DDBJ databases">
        <authorList>
            <person name="Koutsovoulos G."/>
            <person name="Danchin GJ E."/>
        </authorList>
    </citation>
    <scope>NUCLEOTIDE SEQUENCE [LARGE SCALE GENOMIC DNA]</scope>
</reference>
<comment type="caution">
    <text evidence="1">The sequence shown here is derived from an EMBL/GenBank/DDBJ whole genome shotgun (WGS) entry which is preliminary data.</text>
</comment>
<gene>
    <name evidence="1" type="ORF">MENT_LOCUS2639</name>
</gene>
<evidence type="ECO:0000313" key="1">
    <source>
        <dbReference type="EMBL" id="CAD2129555.1"/>
    </source>
</evidence>
<proteinExistence type="predicted"/>
<accession>A0A6V7TP12</accession>
<sequence>MSLTVFPIKKFRFYYCTAQSRLKFGVVNCFWSTNTGMNYNRNQARKNSRGAFLLNHTSQI</sequence>
<protein>
    <submittedName>
        <fullName evidence="1">Uncharacterized protein</fullName>
    </submittedName>
</protein>
<name>A0A6V7TP12_MELEN</name>
<organism evidence="1 2">
    <name type="scientific">Meloidogyne enterolobii</name>
    <name type="common">Root-knot nematode worm</name>
    <name type="synonym">Meloidogyne mayaguensis</name>
    <dbReference type="NCBI Taxonomy" id="390850"/>
    <lineage>
        <taxon>Eukaryota</taxon>
        <taxon>Metazoa</taxon>
        <taxon>Ecdysozoa</taxon>
        <taxon>Nematoda</taxon>
        <taxon>Chromadorea</taxon>
        <taxon>Rhabditida</taxon>
        <taxon>Tylenchina</taxon>
        <taxon>Tylenchomorpha</taxon>
        <taxon>Tylenchoidea</taxon>
        <taxon>Meloidogynidae</taxon>
        <taxon>Meloidogyninae</taxon>
        <taxon>Meloidogyne</taxon>
    </lineage>
</organism>
<evidence type="ECO:0000313" key="2">
    <source>
        <dbReference type="Proteomes" id="UP000580250"/>
    </source>
</evidence>
<dbReference type="AlphaFoldDB" id="A0A6V7TP12"/>